<dbReference type="InterPro" id="IPR006311">
    <property type="entry name" value="TAT_signal"/>
</dbReference>
<dbReference type="EMBL" id="LR586016">
    <property type="protein sequence ID" value="VIP02526.1"/>
    <property type="molecule type" value="Genomic_DNA"/>
</dbReference>
<dbReference type="InterPro" id="IPR007160">
    <property type="entry name" value="DUF362"/>
</dbReference>
<dbReference type="InParanoid" id="A0A6C2YM66"/>
<dbReference type="Proteomes" id="UP000464378">
    <property type="component" value="Chromosome"/>
</dbReference>
<gene>
    <name evidence="2" type="ORF">GMBLW1_14340</name>
</gene>
<proteinExistence type="predicted"/>
<protein>
    <recommendedName>
        <fullName evidence="1">DUF362 domain-containing protein</fullName>
    </recommendedName>
</protein>
<dbReference type="EMBL" id="LR593887">
    <property type="protein sequence ID" value="VTS01667.1"/>
    <property type="molecule type" value="Genomic_DNA"/>
</dbReference>
<dbReference type="AlphaFoldDB" id="A0A6C2YM66"/>
<reference evidence="2" key="1">
    <citation type="submission" date="2019-04" db="EMBL/GenBank/DDBJ databases">
        <authorList>
            <consortium name="Science for Life Laboratories"/>
        </authorList>
    </citation>
    <scope>NUCLEOTIDE SEQUENCE</scope>
    <source>
        <strain evidence="2">MBLW1</strain>
    </source>
</reference>
<accession>A0A6C2YM66</accession>
<evidence type="ECO:0000313" key="2">
    <source>
        <dbReference type="EMBL" id="VIP02526.1"/>
    </source>
</evidence>
<name>A0A6C2YM66_9BACT</name>
<evidence type="ECO:0000313" key="3">
    <source>
        <dbReference type="Proteomes" id="UP000464378"/>
    </source>
</evidence>
<dbReference type="Pfam" id="PF04015">
    <property type="entry name" value="DUF362"/>
    <property type="match status" value="1"/>
</dbReference>
<dbReference type="KEGG" id="tim:GMBLW1_14340"/>
<keyword evidence="3" id="KW-1185">Reference proteome</keyword>
<evidence type="ECO:0000259" key="1">
    <source>
        <dbReference type="Pfam" id="PF04015"/>
    </source>
</evidence>
<sequence>MSKPAPKRCPKSLSRRGFLLGGMAGLAAGIPLGIAAWESWVQSDGKRLAIGNVGPKPGGPVTAAKSFGGMPGRYPGRVVEVHRPGVVSPKHAIDRAGVRAMLDRGIAGLAGARPGDAPDVWREWFQPDDVIGIKVNPVGVAKRQGTVGAVSNPEVILEVVRNLREAGVPASQIILFDRYANEFVGVYGDLMTCRELDGVRWLASAGGYSDTQLAINGDDVPGSFSPELMRHVVGYDPNSFVHMGFAAPEHSQHDERRYRSHVSVIVSRLINKLITIPVLKDHRSAGVTLSLKNMSHGLNNNVARSHIANIAHGYPDSPGRAVQGPNQCNTFIPMALTQPAIREKAALHILDGLIGVYEGGPGDWNQSWGTWRADRLLFATDPVALDHVGWDLLDRKRVSLGLPRVGEMGKYRFPPQVLAQSVLTGYAGTNALGAIPLLAADPVFRAAAATEAFDRRQPEHVYLAGSIGLGEYDLARIQHHRIQLG</sequence>
<dbReference type="PROSITE" id="PS51318">
    <property type="entry name" value="TAT"/>
    <property type="match status" value="1"/>
</dbReference>
<feature type="domain" description="DUF362" evidence="1">
    <location>
        <begin position="271"/>
        <end position="391"/>
    </location>
</feature>
<organism evidence="2">
    <name type="scientific">Tuwongella immobilis</name>
    <dbReference type="NCBI Taxonomy" id="692036"/>
    <lineage>
        <taxon>Bacteria</taxon>
        <taxon>Pseudomonadati</taxon>
        <taxon>Planctomycetota</taxon>
        <taxon>Planctomycetia</taxon>
        <taxon>Gemmatales</taxon>
        <taxon>Gemmataceae</taxon>
        <taxon>Tuwongella</taxon>
    </lineage>
</organism>
<dbReference type="RefSeq" id="WP_162657695.1">
    <property type="nucleotide sequence ID" value="NZ_LR593887.1"/>
</dbReference>